<dbReference type="AlphaFoldDB" id="N6TE01"/>
<feature type="compositionally biased region" description="Basic and acidic residues" evidence="1">
    <location>
        <begin position="1"/>
        <end position="16"/>
    </location>
</feature>
<feature type="region of interest" description="Disordered" evidence="1">
    <location>
        <begin position="470"/>
        <end position="500"/>
    </location>
</feature>
<protein>
    <submittedName>
        <fullName evidence="2">Uncharacterized protein</fullName>
    </submittedName>
</protein>
<sequence>MRGRNRNLDSPDKDALSDSSDLPSFRESLRTGIRCPSLKANKPDAKIETDEEGSAPEANEGVVSQPEARARRSAKLSCSYLEKKERLEHGTKTHGEQDSAMKGTDESLYDNESVEKLPNGEKVNVEDNTDNIEKPDPELHRSMILHKLDEIRKTAGPFSDAIDKFTHLEHSNKHYYIEQSLRRLMDQLDDMHDEVGNDESLLEERKNVYKIVFSLFGKVAMSLRDFCKSLQQCAEKLEQEVKYNINEAHNLFFAKAMDETRLAVEKAKDYHYGEIVKALNQILENVKSLLSHQDKIEWLSNEANFSSSDLKKCKKGPVSASPKSEQKPAFSRSVENIPQNTKRDRRKTVSEVSAQTLEAWEKYLDQKESDETEVLEIATRTQNTVPRRTLSNARARKKFVSSTMGGFLDDNGRLARSLDSIMEKSQNDEEIYRSTLNTISSDKQENIDEKADCTASCETFNNCAMVDDPKDKSRTTSIDPALSTHGNSVSKAGEGETSTSIYLKGGRSDTLDLVERINKSNIQKEDIITEFMKDFGDSAESEIGPRQEDPIALKPKIVDVIVS</sequence>
<feature type="non-terminal residue" evidence="2">
    <location>
        <position position="1"/>
    </location>
</feature>
<evidence type="ECO:0000256" key="1">
    <source>
        <dbReference type="SAM" id="MobiDB-lite"/>
    </source>
</evidence>
<feature type="region of interest" description="Disordered" evidence="1">
    <location>
        <begin position="308"/>
        <end position="350"/>
    </location>
</feature>
<accession>N6TE01</accession>
<feature type="compositionally biased region" description="Polar residues" evidence="1">
    <location>
        <begin position="484"/>
        <end position="500"/>
    </location>
</feature>
<feature type="compositionally biased region" description="Basic and acidic residues" evidence="1">
    <location>
        <begin position="81"/>
        <end position="105"/>
    </location>
</feature>
<dbReference type="EMBL" id="KB740994">
    <property type="protein sequence ID" value="ENN75978.1"/>
    <property type="molecule type" value="Genomic_DNA"/>
</dbReference>
<dbReference type="OrthoDB" id="6779030at2759"/>
<feature type="compositionally biased region" description="Basic and acidic residues" evidence="1">
    <location>
        <begin position="113"/>
        <end position="136"/>
    </location>
</feature>
<organism evidence="2">
    <name type="scientific">Dendroctonus ponderosae</name>
    <name type="common">Mountain pine beetle</name>
    <dbReference type="NCBI Taxonomy" id="77166"/>
    <lineage>
        <taxon>Eukaryota</taxon>
        <taxon>Metazoa</taxon>
        <taxon>Ecdysozoa</taxon>
        <taxon>Arthropoda</taxon>
        <taxon>Hexapoda</taxon>
        <taxon>Insecta</taxon>
        <taxon>Pterygota</taxon>
        <taxon>Neoptera</taxon>
        <taxon>Endopterygota</taxon>
        <taxon>Coleoptera</taxon>
        <taxon>Polyphaga</taxon>
        <taxon>Cucujiformia</taxon>
        <taxon>Curculionidae</taxon>
        <taxon>Scolytinae</taxon>
        <taxon>Dendroctonus</taxon>
    </lineage>
</organism>
<gene>
    <name evidence="2" type="ORF">YQE_07511</name>
</gene>
<proteinExistence type="predicted"/>
<evidence type="ECO:0000313" key="2">
    <source>
        <dbReference type="EMBL" id="ENN75978.1"/>
    </source>
</evidence>
<reference evidence="2" key="1">
    <citation type="journal article" date="2013" name="Genome Biol.">
        <title>Draft genome of the mountain pine beetle, Dendroctonus ponderosae Hopkins, a major forest pest.</title>
        <authorList>
            <person name="Keeling C.I."/>
            <person name="Yuen M.M."/>
            <person name="Liao N.Y."/>
            <person name="Docking T.R."/>
            <person name="Chan S.K."/>
            <person name="Taylor G.A."/>
            <person name="Palmquist D.L."/>
            <person name="Jackman S.D."/>
            <person name="Nguyen A."/>
            <person name="Li M."/>
            <person name="Henderson H."/>
            <person name="Janes J.K."/>
            <person name="Zhao Y."/>
            <person name="Pandoh P."/>
            <person name="Moore R."/>
            <person name="Sperling F.A."/>
            <person name="Huber D.P."/>
            <person name="Birol I."/>
            <person name="Jones S.J."/>
            <person name="Bohlmann J."/>
        </authorList>
    </citation>
    <scope>NUCLEOTIDE SEQUENCE</scope>
</reference>
<name>N6TE01_DENPD</name>
<feature type="region of interest" description="Disordered" evidence="1">
    <location>
        <begin position="1"/>
        <end position="136"/>
    </location>
</feature>
<dbReference type="HOGENOM" id="CLU_484193_0_0_1"/>